<evidence type="ECO:0000256" key="5">
    <source>
        <dbReference type="SAM" id="MobiDB-lite"/>
    </source>
</evidence>
<reference evidence="7 8" key="1">
    <citation type="journal article" date="2006" name="Nat. Biotechnol.">
        <title>Genome sequence of the ubiquitous hydrocarbon-degrading marine bacterium Alcanivorax borkumensis.</title>
        <authorList>
            <person name="Schneiker S."/>
            <person name="Martins dos Santos V.A.P."/>
            <person name="Bartels D."/>
            <person name="Bekel T."/>
            <person name="Brecht M."/>
            <person name="Buhrmester J."/>
            <person name="Chernikova T.N."/>
            <person name="Denaro R."/>
            <person name="Ferrer M."/>
            <person name="Gertler C."/>
            <person name="Goesmann A."/>
            <person name="Golyshina O.V."/>
            <person name="Kaminski F."/>
            <person name="Khachane A.N."/>
            <person name="Lang S."/>
            <person name="Linke B."/>
            <person name="McHardy A.C."/>
            <person name="Meyer F."/>
            <person name="Nechitaylo T."/>
            <person name="Puehler A."/>
            <person name="Regenhardt D."/>
            <person name="Rupp O."/>
            <person name="Sabirova J.S."/>
            <person name="Selbitschka W."/>
            <person name="Yakimov M.M."/>
            <person name="Timmis K.N."/>
            <person name="Vorhoelter F.-J."/>
            <person name="Weidner S."/>
            <person name="Kaiser O."/>
            <person name="Golyshin P.N."/>
        </authorList>
    </citation>
    <scope>NUCLEOTIDE SEQUENCE [LARGE SCALE GENOMIC DNA]</scope>
    <source>
        <strain evidence="8">ATCC 700651 / DSM 11573 / NCIMB 13689 / SK2</strain>
    </source>
</reference>
<proteinExistence type="predicted"/>
<dbReference type="InterPro" id="IPR053138">
    <property type="entry name" value="N-alpha-Ac-DABA_deacetylase"/>
</dbReference>
<accession>Q0VNR2</accession>
<keyword evidence="2" id="KW-0479">Metal-binding</keyword>
<keyword evidence="8" id="KW-1185">Reference proteome</keyword>
<feature type="compositionally biased region" description="Basic and acidic residues" evidence="5">
    <location>
        <begin position="416"/>
        <end position="426"/>
    </location>
</feature>
<evidence type="ECO:0000313" key="7">
    <source>
        <dbReference type="EMBL" id="CAL17186.1"/>
    </source>
</evidence>
<keyword evidence="4" id="KW-0862">Zinc</keyword>
<name>Q0VNR2_ALCBS</name>
<keyword evidence="3" id="KW-0378">Hydrolase</keyword>
<evidence type="ECO:0000256" key="1">
    <source>
        <dbReference type="ARBA" id="ARBA00001947"/>
    </source>
</evidence>
<protein>
    <recommendedName>
        <fullName evidence="6">Succinylglutamate desuccinylase/Aspartoacylase catalytic domain-containing protein</fullName>
    </recommendedName>
</protein>
<feature type="domain" description="Succinylglutamate desuccinylase/Aspartoacylase catalytic" evidence="6">
    <location>
        <begin position="91"/>
        <end position="269"/>
    </location>
</feature>
<dbReference type="PANTHER" id="PTHR37326">
    <property type="entry name" value="BLL3975 PROTEIN"/>
    <property type="match status" value="1"/>
</dbReference>
<feature type="compositionally biased region" description="Basic and acidic residues" evidence="5">
    <location>
        <begin position="24"/>
        <end position="36"/>
    </location>
</feature>
<dbReference type="eggNOG" id="COG3608">
    <property type="taxonomic scope" value="Bacteria"/>
</dbReference>
<dbReference type="CDD" id="cd06251">
    <property type="entry name" value="M14_ASTE_ASPA-like"/>
    <property type="match status" value="1"/>
</dbReference>
<evidence type="ECO:0000256" key="3">
    <source>
        <dbReference type="ARBA" id="ARBA00022801"/>
    </source>
</evidence>
<dbReference type="Pfam" id="PF24827">
    <property type="entry name" value="AstE_AspA_cat"/>
    <property type="match status" value="1"/>
</dbReference>
<dbReference type="Gene3D" id="3.40.630.10">
    <property type="entry name" value="Zn peptidases"/>
    <property type="match status" value="1"/>
</dbReference>
<sequence length="426" mass="46261">MEDEERALERQQETDADAPNKPPHRIESSNTDHSDTNEATGEAEPAGPDPLPLLGQRVQPGTFATLHWTPDQSFASIATPVPVLVAHGLKPGPKLCLTAAIHGDELNGIEMVRRLMYELEPNELAGTVIGVPIVNLDGFRSGSRYLSDRRDLNRYFPGNKDGSAASRVAHSLFGNIVSHCDYLVDLHTGSQKRINQPQLRADLDNQDVVAFAKHFGGMTVLHSPGVTGMLRDAAVKEGIVAVTMEAGGPNRLETQAVSYGVQAIETLLENLEMRKASRFWSAPQPVFFESEWIRASQGGILLSEVELNDKVKKGQILGTVTDPISNTGSAIIAPYNGRVLGMAVNQVVHAGFAAFRIGEVKSTEEVEAQAEKASKKKEQKENNGDKSELESELVPPKAPQPERDVDRAEDISSLDHQNDGGNEPHP</sequence>
<dbReference type="InterPro" id="IPR055438">
    <property type="entry name" value="AstE_AspA_cat"/>
</dbReference>
<dbReference type="AlphaFoldDB" id="Q0VNR2"/>
<feature type="compositionally biased region" description="Basic and acidic residues" evidence="5">
    <location>
        <begin position="367"/>
        <end position="389"/>
    </location>
</feature>
<dbReference type="KEGG" id="abo:ABO_1738"/>
<dbReference type="PANTHER" id="PTHR37326:SF2">
    <property type="entry name" value="SUCCINYLGLUTAMATE DESUCCINYLASE_ASPARTOACYLASE FAMILY PROTEIN"/>
    <property type="match status" value="1"/>
</dbReference>
<feature type="compositionally biased region" description="Basic and acidic residues" evidence="5">
    <location>
        <begin position="400"/>
        <end position="410"/>
    </location>
</feature>
<comment type="cofactor">
    <cofactor evidence="1">
        <name>Zn(2+)</name>
        <dbReference type="ChEBI" id="CHEBI:29105"/>
    </cofactor>
</comment>
<evidence type="ECO:0000256" key="2">
    <source>
        <dbReference type="ARBA" id="ARBA00022723"/>
    </source>
</evidence>
<evidence type="ECO:0000256" key="4">
    <source>
        <dbReference type="ARBA" id="ARBA00022833"/>
    </source>
</evidence>
<feature type="region of interest" description="Disordered" evidence="5">
    <location>
        <begin position="1"/>
        <end position="57"/>
    </location>
</feature>
<evidence type="ECO:0000259" key="6">
    <source>
        <dbReference type="Pfam" id="PF24827"/>
    </source>
</evidence>
<dbReference type="GO" id="GO:0016788">
    <property type="term" value="F:hydrolase activity, acting on ester bonds"/>
    <property type="evidence" value="ECO:0007669"/>
    <property type="project" value="InterPro"/>
</dbReference>
<organism evidence="7 8">
    <name type="scientific">Alcanivorax borkumensis (strain ATCC 700651 / DSM 11573 / NCIMB 13689 / SK2)</name>
    <dbReference type="NCBI Taxonomy" id="393595"/>
    <lineage>
        <taxon>Bacteria</taxon>
        <taxon>Pseudomonadati</taxon>
        <taxon>Pseudomonadota</taxon>
        <taxon>Gammaproteobacteria</taxon>
        <taxon>Oceanospirillales</taxon>
        <taxon>Alcanivoracaceae</taxon>
        <taxon>Alcanivorax</taxon>
    </lineage>
</organism>
<dbReference type="HOGENOM" id="CLU_035605_2_1_6"/>
<dbReference type="Proteomes" id="UP000008871">
    <property type="component" value="Chromosome"/>
</dbReference>
<dbReference type="SUPFAM" id="SSF53187">
    <property type="entry name" value="Zn-dependent exopeptidases"/>
    <property type="match status" value="1"/>
</dbReference>
<dbReference type="STRING" id="393595.ABO_1738"/>
<dbReference type="GO" id="GO:0046872">
    <property type="term" value="F:metal ion binding"/>
    <property type="evidence" value="ECO:0007669"/>
    <property type="project" value="UniProtKB-KW"/>
</dbReference>
<gene>
    <name evidence="7" type="ordered locus">ABO_1738</name>
</gene>
<evidence type="ECO:0000313" key="8">
    <source>
        <dbReference type="Proteomes" id="UP000008871"/>
    </source>
</evidence>
<feature type="region of interest" description="Disordered" evidence="5">
    <location>
        <begin position="367"/>
        <end position="426"/>
    </location>
</feature>
<dbReference type="EMBL" id="AM286690">
    <property type="protein sequence ID" value="CAL17186.1"/>
    <property type="molecule type" value="Genomic_DNA"/>
</dbReference>